<evidence type="ECO:0000313" key="4">
    <source>
        <dbReference type="Proteomes" id="UP000216052"/>
    </source>
</evidence>
<feature type="modified residue" description="4-aspartylphosphate" evidence="1">
    <location>
        <position position="54"/>
    </location>
</feature>
<dbReference type="RefSeq" id="WP_093795291.1">
    <property type="nucleotide sequence ID" value="NZ_CP155571.1"/>
</dbReference>
<accession>A0ABZ3J167</accession>
<dbReference type="SMART" id="SM00448">
    <property type="entry name" value="REC"/>
    <property type="match status" value="1"/>
</dbReference>
<name>A0ABZ3J167_SPOA4</name>
<dbReference type="Proteomes" id="UP000216052">
    <property type="component" value="Chromosome"/>
</dbReference>
<protein>
    <submittedName>
        <fullName evidence="3">Chemotaxis protein CheY</fullName>
    </submittedName>
</protein>
<sequence>MESLTCLICDDSMLVRKKLRDTLEEMHCQVYEAKNGAECVDLFKLHKPNTTFLDIVMPELDGLEALKQIKQYEKNARVIMLSSTGTSAKLLEALKNGATDFIQKPYTKQQIAKAIGYTA</sequence>
<organism evidence="3 4">
    <name type="scientific">Sporomusa acidovorans (strain ATCC 49682 / DSM 3132 / Mol)</name>
    <dbReference type="NCBI Taxonomy" id="1123286"/>
    <lineage>
        <taxon>Bacteria</taxon>
        <taxon>Bacillati</taxon>
        <taxon>Bacillota</taxon>
        <taxon>Negativicutes</taxon>
        <taxon>Selenomonadales</taxon>
        <taxon>Sporomusaceae</taxon>
        <taxon>Sporomusa</taxon>
    </lineage>
</organism>
<evidence type="ECO:0000259" key="2">
    <source>
        <dbReference type="PROSITE" id="PS50110"/>
    </source>
</evidence>
<keyword evidence="4" id="KW-1185">Reference proteome</keyword>
<gene>
    <name evidence="3" type="primary">cheY_3</name>
    <name evidence="3" type="ORF">SPACI_021380</name>
</gene>
<dbReference type="PANTHER" id="PTHR43228:SF1">
    <property type="entry name" value="TWO-COMPONENT RESPONSE REGULATOR ARR22"/>
    <property type="match status" value="1"/>
</dbReference>
<proteinExistence type="predicted"/>
<evidence type="ECO:0000313" key="3">
    <source>
        <dbReference type="EMBL" id="XFO72092.1"/>
    </source>
</evidence>
<dbReference type="InterPro" id="IPR011006">
    <property type="entry name" value="CheY-like_superfamily"/>
</dbReference>
<dbReference type="Pfam" id="PF00072">
    <property type="entry name" value="Response_reg"/>
    <property type="match status" value="1"/>
</dbReference>
<feature type="domain" description="Response regulatory" evidence="2">
    <location>
        <begin position="5"/>
        <end position="119"/>
    </location>
</feature>
<reference evidence="3" key="1">
    <citation type="submission" date="2024-05" db="EMBL/GenBank/DDBJ databases">
        <title>Isolation and characterization of Sporomusa carbonis sp. nov., a carboxydotrophic hydrogenogen in the genus of Sporomusa isolated from a charcoal burning pile.</title>
        <authorList>
            <person name="Boeer T."/>
            <person name="Rosenbaum F."/>
            <person name="Eysell L."/>
            <person name="Mueller V."/>
            <person name="Daniel R."/>
            <person name="Poehlein A."/>
        </authorList>
    </citation>
    <scope>NUCLEOTIDE SEQUENCE [LARGE SCALE GENOMIC DNA]</scope>
    <source>
        <strain evidence="3">DSM 3132</strain>
    </source>
</reference>
<keyword evidence="1" id="KW-0597">Phosphoprotein</keyword>
<dbReference type="EMBL" id="CP155571">
    <property type="protein sequence ID" value="XFO72092.1"/>
    <property type="molecule type" value="Genomic_DNA"/>
</dbReference>
<dbReference type="PANTHER" id="PTHR43228">
    <property type="entry name" value="TWO-COMPONENT RESPONSE REGULATOR"/>
    <property type="match status" value="1"/>
</dbReference>
<evidence type="ECO:0000256" key="1">
    <source>
        <dbReference type="PROSITE-ProRule" id="PRU00169"/>
    </source>
</evidence>
<dbReference type="InterPro" id="IPR001789">
    <property type="entry name" value="Sig_transdc_resp-reg_receiver"/>
</dbReference>
<dbReference type="SUPFAM" id="SSF52172">
    <property type="entry name" value="CheY-like"/>
    <property type="match status" value="1"/>
</dbReference>
<dbReference type="PROSITE" id="PS50110">
    <property type="entry name" value="RESPONSE_REGULATORY"/>
    <property type="match status" value="1"/>
</dbReference>
<dbReference type="Gene3D" id="3.40.50.2300">
    <property type="match status" value="1"/>
</dbReference>
<dbReference type="InterPro" id="IPR052048">
    <property type="entry name" value="ST_Response_Regulator"/>
</dbReference>